<accession>A0A180GXR0</accession>
<dbReference type="PANTHER" id="PTHR47072:SF4">
    <property type="entry name" value="MYB_SANT-LIKE DOMAIN-CONTAINING PROTEIN"/>
    <property type="match status" value="1"/>
</dbReference>
<reference evidence="3" key="4">
    <citation type="submission" date="2025-05" db="UniProtKB">
        <authorList>
            <consortium name="EnsemblFungi"/>
        </authorList>
    </citation>
    <scope>IDENTIFICATION</scope>
    <source>
        <strain evidence="3">isolate 1-1 / race 1 (BBBD)</strain>
    </source>
</reference>
<reference evidence="2" key="2">
    <citation type="submission" date="2016-05" db="EMBL/GenBank/DDBJ databases">
        <title>Comparative analysis highlights variable genome content of wheat rusts and divergence of the mating loci.</title>
        <authorList>
            <person name="Cuomo C.A."/>
            <person name="Bakkeren G."/>
            <person name="Szabo L."/>
            <person name="Khalil H."/>
            <person name="Joly D."/>
            <person name="Goldberg J."/>
            <person name="Young S."/>
            <person name="Zeng Q."/>
            <person name="Fellers J."/>
        </authorList>
    </citation>
    <scope>NUCLEOTIDE SEQUENCE [LARGE SCALE GENOMIC DNA]</scope>
    <source>
        <strain evidence="2">1-1 BBBD Race 1</strain>
    </source>
</reference>
<dbReference type="InterPro" id="IPR024752">
    <property type="entry name" value="Myb/SANT-like_dom"/>
</dbReference>
<evidence type="ECO:0000313" key="3">
    <source>
        <dbReference type="EnsemblFungi" id="PTTG_09195-t43_1-p1"/>
    </source>
</evidence>
<proteinExistence type="predicted"/>
<dbReference type="Proteomes" id="UP000005240">
    <property type="component" value="Unassembled WGS sequence"/>
</dbReference>
<dbReference type="EnsemblFungi" id="PTTG_09195-t43_1">
    <property type="protein sequence ID" value="PTTG_09195-t43_1-p1"/>
    <property type="gene ID" value="PTTG_09195"/>
</dbReference>
<protein>
    <submittedName>
        <fullName evidence="3">Myb_DNA-bind_3 domain-containing protein</fullName>
    </submittedName>
</protein>
<reference evidence="3 4" key="3">
    <citation type="journal article" date="2017" name="G3 (Bethesda)">
        <title>Comparative analysis highlights variable genome content of wheat rusts and divergence of the mating loci.</title>
        <authorList>
            <person name="Cuomo C.A."/>
            <person name="Bakkeren G."/>
            <person name="Khalil H.B."/>
            <person name="Panwar V."/>
            <person name="Joly D."/>
            <person name="Linning R."/>
            <person name="Sakthikumar S."/>
            <person name="Song X."/>
            <person name="Adiconis X."/>
            <person name="Fan L."/>
            <person name="Goldberg J.M."/>
            <person name="Levin J.Z."/>
            <person name="Young S."/>
            <person name="Zeng Q."/>
            <person name="Anikster Y."/>
            <person name="Bruce M."/>
            <person name="Wang M."/>
            <person name="Yin C."/>
            <person name="McCallum B."/>
            <person name="Szabo L.J."/>
            <person name="Hulbert S."/>
            <person name="Chen X."/>
            <person name="Fellers J.P."/>
        </authorList>
    </citation>
    <scope>NUCLEOTIDE SEQUENCE</scope>
    <source>
        <strain evidence="3">isolate 1-1 / race 1 (BBBD)</strain>
        <strain evidence="4">Isolate 1-1 / race 1 (BBBD)</strain>
    </source>
</reference>
<sequence length="148" mass="16830">MELIATQYAAGKQTNNGGLKKEAWPVVVKKLNKKLGTNLTGDQCRNQKNALQKLFFDFKFLQDQSGFGWDEELQTVTADEKFWAKLLETHPQREFFKLMLSGACCYCDTQYPRKLGPVLQQRLIGRSSGGHSSSILPLDCRRLCVPSW</sequence>
<evidence type="ECO:0000313" key="2">
    <source>
        <dbReference type="EMBL" id="OAV97626.1"/>
    </source>
</evidence>
<keyword evidence="4" id="KW-1185">Reference proteome</keyword>
<dbReference type="PANTHER" id="PTHR47072">
    <property type="match status" value="1"/>
</dbReference>
<evidence type="ECO:0000313" key="4">
    <source>
        <dbReference type="Proteomes" id="UP000005240"/>
    </source>
</evidence>
<organism evidence="2">
    <name type="scientific">Puccinia triticina (isolate 1-1 / race 1 (BBBD))</name>
    <name type="common">Brown leaf rust fungus</name>
    <dbReference type="NCBI Taxonomy" id="630390"/>
    <lineage>
        <taxon>Eukaryota</taxon>
        <taxon>Fungi</taxon>
        <taxon>Dikarya</taxon>
        <taxon>Basidiomycota</taxon>
        <taxon>Pucciniomycotina</taxon>
        <taxon>Pucciniomycetes</taxon>
        <taxon>Pucciniales</taxon>
        <taxon>Pucciniaceae</taxon>
        <taxon>Puccinia</taxon>
    </lineage>
</organism>
<feature type="domain" description="Myb/SANT-like" evidence="1">
    <location>
        <begin position="2"/>
        <end position="85"/>
    </location>
</feature>
<dbReference type="AlphaFoldDB" id="A0A180GXR0"/>
<evidence type="ECO:0000259" key="1">
    <source>
        <dbReference type="Pfam" id="PF12776"/>
    </source>
</evidence>
<dbReference type="Pfam" id="PF12776">
    <property type="entry name" value="Myb_DNA-bind_3"/>
    <property type="match status" value="1"/>
</dbReference>
<name>A0A180GXR0_PUCT1</name>
<dbReference type="EMBL" id="ADAS02000012">
    <property type="protein sequence ID" value="OAV97626.1"/>
    <property type="molecule type" value="Genomic_DNA"/>
</dbReference>
<reference evidence="2" key="1">
    <citation type="submission" date="2009-11" db="EMBL/GenBank/DDBJ databases">
        <authorList>
            <consortium name="The Broad Institute Genome Sequencing Platform"/>
            <person name="Ward D."/>
            <person name="Feldgarden M."/>
            <person name="Earl A."/>
            <person name="Young S.K."/>
            <person name="Zeng Q."/>
            <person name="Koehrsen M."/>
            <person name="Alvarado L."/>
            <person name="Berlin A."/>
            <person name="Bochicchio J."/>
            <person name="Borenstein D."/>
            <person name="Chapman S.B."/>
            <person name="Chen Z."/>
            <person name="Engels R."/>
            <person name="Freedman E."/>
            <person name="Gellesch M."/>
            <person name="Goldberg J."/>
            <person name="Griggs A."/>
            <person name="Gujja S."/>
            <person name="Heilman E."/>
            <person name="Heiman D."/>
            <person name="Hepburn T."/>
            <person name="Howarth C."/>
            <person name="Jen D."/>
            <person name="Larson L."/>
            <person name="Lewis B."/>
            <person name="Mehta T."/>
            <person name="Park D."/>
            <person name="Pearson M."/>
            <person name="Roberts A."/>
            <person name="Saif S."/>
            <person name="Shea T."/>
            <person name="Shenoy N."/>
            <person name="Sisk P."/>
            <person name="Stolte C."/>
            <person name="Sykes S."/>
            <person name="Thomson T."/>
            <person name="Walk T."/>
            <person name="White J."/>
            <person name="Yandava C."/>
            <person name="Izard J."/>
            <person name="Baranova O.V."/>
            <person name="Blanton J.M."/>
            <person name="Tanner A.C."/>
            <person name="Dewhirst F.E."/>
            <person name="Haas B."/>
            <person name="Nusbaum C."/>
            <person name="Birren B."/>
        </authorList>
    </citation>
    <scope>NUCLEOTIDE SEQUENCE [LARGE SCALE GENOMIC DNA]</scope>
    <source>
        <strain evidence="2">1-1 BBBD Race 1</strain>
    </source>
</reference>
<dbReference type="OrthoDB" id="76215at2759"/>
<gene>
    <name evidence="2" type="ORF">PTTG_09195</name>
</gene>